<keyword evidence="2" id="KW-1185">Reference proteome</keyword>
<dbReference type="AlphaFoldDB" id="A0A812YRI1"/>
<protein>
    <submittedName>
        <fullName evidence="1">Uncharacterized protein</fullName>
    </submittedName>
</protein>
<organism evidence="1 2">
    <name type="scientific">Symbiodinium necroappetens</name>
    <dbReference type="NCBI Taxonomy" id="1628268"/>
    <lineage>
        <taxon>Eukaryota</taxon>
        <taxon>Sar</taxon>
        <taxon>Alveolata</taxon>
        <taxon>Dinophyceae</taxon>
        <taxon>Suessiales</taxon>
        <taxon>Symbiodiniaceae</taxon>
        <taxon>Symbiodinium</taxon>
    </lineage>
</organism>
<feature type="non-terminal residue" evidence="1">
    <location>
        <position position="126"/>
    </location>
</feature>
<feature type="non-terminal residue" evidence="1">
    <location>
        <position position="1"/>
    </location>
</feature>
<evidence type="ECO:0000313" key="2">
    <source>
        <dbReference type="Proteomes" id="UP000601435"/>
    </source>
</evidence>
<accession>A0A812YRI1</accession>
<dbReference type="EMBL" id="CAJNJA010043292">
    <property type="protein sequence ID" value="CAE7792395.1"/>
    <property type="molecule type" value="Genomic_DNA"/>
</dbReference>
<dbReference type="Proteomes" id="UP000601435">
    <property type="component" value="Unassembled WGS sequence"/>
</dbReference>
<reference evidence="1" key="1">
    <citation type="submission" date="2021-02" db="EMBL/GenBank/DDBJ databases">
        <authorList>
            <person name="Dougan E. K."/>
            <person name="Rhodes N."/>
            <person name="Thang M."/>
            <person name="Chan C."/>
        </authorList>
    </citation>
    <scope>NUCLEOTIDE SEQUENCE</scope>
</reference>
<dbReference type="OrthoDB" id="419566at2759"/>
<sequence>KCIGSEMANNIPPLKAVLTMGDELSKCAKRSNAGDVIKCLGMRIVQTVPPLSFLNKMSDMLTEYLQGFARTAATVAGQALKDGVALIQDASVSTFPQAGTAPVVKHESRNFMIQTHSQRSLEAEGW</sequence>
<comment type="caution">
    <text evidence="1">The sequence shown here is derived from an EMBL/GenBank/DDBJ whole genome shotgun (WGS) entry which is preliminary data.</text>
</comment>
<evidence type="ECO:0000313" key="1">
    <source>
        <dbReference type="EMBL" id="CAE7792395.1"/>
    </source>
</evidence>
<proteinExistence type="predicted"/>
<gene>
    <name evidence="1" type="ORF">SNEC2469_LOCUS23287</name>
</gene>
<name>A0A812YRI1_9DINO</name>